<dbReference type="InterPro" id="IPR029056">
    <property type="entry name" value="Ribokinase-like"/>
</dbReference>
<evidence type="ECO:0000256" key="4">
    <source>
        <dbReference type="ARBA" id="ARBA00022741"/>
    </source>
</evidence>
<evidence type="ECO:0000313" key="9">
    <source>
        <dbReference type="Proteomes" id="UP000799538"/>
    </source>
</evidence>
<feature type="domain" description="Pyridoxamine kinase/Phosphomethylpyrimidine kinase" evidence="7">
    <location>
        <begin position="93"/>
        <end position="244"/>
    </location>
</feature>
<evidence type="ECO:0000259" key="7">
    <source>
        <dbReference type="Pfam" id="PF08543"/>
    </source>
</evidence>
<keyword evidence="4" id="KW-0547">Nucleotide-binding</keyword>
<dbReference type="GO" id="GO:0005829">
    <property type="term" value="C:cytosol"/>
    <property type="evidence" value="ECO:0007669"/>
    <property type="project" value="TreeGrafter"/>
</dbReference>
<dbReference type="GO" id="GO:0008478">
    <property type="term" value="F:pyridoxal kinase activity"/>
    <property type="evidence" value="ECO:0007669"/>
    <property type="project" value="UniProtKB-EC"/>
</dbReference>
<name>A0A6A6G7S1_9PEZI</name>
<dbReference type="CDD" id="cd01173">
    <property type="entry name" value="pyridoxal_pyridoxamine_kinase"/>
    <property type="match status" value="1"/>
</dbReference>
<dbReference type="PANTHER" id="PTHR10534">
    <property type="entry name" value="PYRIDOXAL KINASE"/>
    <property type="match status" value="1"/>
</dbReference>
<gene>
    <name evidence="8" type="ORF">BDZ85DRAFT_132952</name>
</gene>
<evidence type="ECO:0000256" key="6">
    <source>
        <dbReference type="ARBA" id="ARBA00022840"/>
    </source>
</evidence>
<dbReference type="SUPFAM" id="SSF53613">
    <property type="entry name" value="Ribokinase-like"/>
    <property type="match status" value="1"/>
</dbReference>
<dbReference type="NCBIfam" id="TIGR00687">
    <property type="entry name" value="pyridox_kin"/>
    <property type="match status" value="1"/>
</dbReference>
<dbReference type="Proteomes" id="UP000799538">
    <property type="component" value="Unassembled WGS sequence"/>
</dbReference>
<proteinExistence type="inferred from homology"/>
<reference evidence="9" key="1">
    <citation type="journal article" date="2020" name="Stud. Mycol.">
        <title>101 Dothideomycetes genomes: A test case for predicting lifestyles and emergence of pathogens.</title>
        <authorList>
            <person name="Haridas S."/>
            <person name="Albert R."/>
            <person name="Binder M."/>
            <person name="Bloem J."/>
            <person name="LaButti K."/>
            <person name="Salamov A."/>
            <person name="Andreopoulos B."/>
            <person name="Baker S."/>
            <person name="Barry K."/>
            <person name="Bills G."/>
            <person name="Bluhm B."/>
            <person name="Cannon C."/>
            <person name="Castanera R."/>
            <person name="Culley D."/>
            <person name="Daum C."/>
            <person name="Ezra D."/>
            <person name="Gonzalez J."/>
            <person name="Henrissat B."/>
            <person name="Kuo A."/>
            <person name="Liang C."/>
            <person name="Lipzen A."/>
            <person name="Lutzoni F."/>
            <person name="Magnuson J."/>
            <person name="Mondo S."/>
            <person name="Nolan M."/>
            <person name="Ohm R."/>
            <person name="Pangilinan J."/>
            <person name="Park H.-J."/>
            <person name="Ramirez L."/>
            <person name="Alfaro M."/>
            <person name="Sun H."/>
            <person name="Tritt A."/>
            <person name="Yoshinaga Y."/>
            <person name="Zwiers L.-H."/>
            <person name="Turgeon B."/>
            <person name="Goodwin S."/>
            <person name="Spatafora J."/>
            <person name="Crous P."/>
            <person name="Grigoriev I."/>
        </authorList>
    </citation>
    <scope>NUCLEOTIDE SEQUENCE [LARGE SCALE GENOMIC DNA]</scope>
    <source>
        <strain evidence="9">CECT 20119</strain>
    </source>
</reference>
<comment type="similarity">
    <text evidence="1">Belongs to the pyridoxine kinase family.</text>
</comment>
<dbReference type="GO" id="GO:0005524">
    <property type="term" value="F:ATP binding"/>
    <property type="evidence" value="ECO:0007669"/>
    <property type="project" value="UniProtKB-KW"/>
</dbReference>
<dbReference type="InterPro" id="IPR013749">
    <property type="entry name" value="PM/HMP-P_kinase-1"/>
</dbReference>
<dbReference type="EC" id="2.7.1.35" evidence="2"/>
<sequence>MADIPDTHVLAIASHVTYGYVGNTMATFVMQCLGCEVSAINTVNFSNHTAYRQVKGRKTPWEEVEELYEGLKQSGLNDFDMMLSGYCPTAEVVGQVGKIAREKKLAAATKPGSFFWVLDPVMGDNGKIYVQEDTVPAYKGLLKDADLILPNQFEAELLSGVEIKDEESLAKAIQVLHIQHRTPHIIITSVRFGEDANQLSIIGSSAKSDMSPRLFKLTTEALPVFFSGTGDMFAALMVARLREACSKADLLTKSSWQSPDDVSAEELPLAQATEKVLASMHAVLEKTMRAREIEVEVMEQEVHGQEDSEKKKHLRLTKAAEVRVVKNVKDLISPPETADFKAVPLGKAAEVEVDLKPEADELGVVKTGLGGGEDGAVHQT</sequence>
<evidence type="ECO:0000256" key="2">
    <source>
        <dbReference type="ARBA" id="ARBA00012104"/>
    </source>
</evidence>
<dbReference type="Gene3D" id="3.40.1190.20">
    <property type="match status" value="1"/>
</dbReference>
<evidence type="ECO:0000313" key="8">
    <source>
        <dbReference type="EMBL" id="KAF2221742.1"/>
    </source>
</evidence>
<dbReference type="Pfam" id="PF08543">
    <property type="entry name" value="Phos_pyr_kin"/>
    <property type="match status" value="1"/>
</dbReference>
<accession>A0A6A6G7S1</accession>
<keyword evidence="9" id="KW-1185">Reference proteome</keyword>
<dbReference type="PANTHER" id="PTHR10534:SF2">
    <property type="entry name" value="PYRIDOXAL KINASE"/>
    <property type="match status" value="1"/>
</dbReference>
<evidence type="ECO:0000256" key="3">
    <source>
        <dbReference type="ARBA" id="ARBA00022679"/>
    </source>
</evidence>
<keyword evidence="5 8" id="KW-0418">Kinase</keyword>
<keyword evidence="3" id="KW-0808">Transferase</keyword>
<protein>
    <recommendedName>
        <fullName evidence="2">pyridoxal kinase</fullName>
        <ecNumber evidence="2">2.7.1.35</ecNumber>
    </recommendedName>
</protein>
<dbReference type="AlphaFoldDB" id="A0A6A6G7S1"/>
<organism evidence="8 9">
    <name type="scientific">Elsinoe ampelina</name>
    <dbReference type="NCBI Taxonomy" id="302913"/>
    <lineage>
        <taxon>Eukaryota</taxon>
        <taxon>Fungi</taxon>
        <taxon>Dikarya</taxon>
        <taxon>Ascomycota</taxon>
        <taxon>Pezizomycotina</taxon>
        <taxon>Dothideomycetes</taxon>
        <taxon>Dothideomycetidae</taxon>
        <taxon>Myriangiales</taxon>
        <taxon>Elsinoaceae</taxon>
        <taxon>Elsinoe</taxon>
    </lineage>
</organism>
<dbReference type="InterPro" id="IPR004625">
    <property type="entry name" value="PyrdxlKinase"/>
</dbReference>
<evidence type="ECO:0000256" key="5">
    <source>
        <dbReference type="ARBA" id="ARBA00022777"/>
    </source>
</evidence>
<evidence type="ECO:0000256" key="1">
    <source>
        <dbReference type="ARBA" id="ARBA00008805"/>
    </source>
</evidence>
<dbReference type="OrthoDB" id="2104723at2759"/>
<dbReference type="EMBL" id="ML992509">
    <property type="protein sequence ID" value="KAF2221742.1"/>
    <property type="molecule type" value="Genomic_DNA"/>
</dbReference>
<keyword evidence="6" id="KW-0067">ATP-binding</keyword>
<dbReference type="GO" id="GO:0009443">
    <property type="term" value="P:pyridoxal 5'-phosphate salvage"/>
    <property type="evidence" value="ECO:0007669"/>
    <property type="project" value="InterPro"/>
</dbReference>